<dbReference type="PROSITE" id="PS01039">
    <property type="entry name" value="SBP_BACTERIAL_3"/>
    <property type="match status" value="1"/>
</dbReference>
<dbReference type="KEGG" id="lgn:ABM34_11755"/>
<evidence type="ECO:0000256" key="1">
    <source>
        <dbReference type="ARBA" id="ARBA00004196"/>
    </source>
</evidence>
<proteinExistence type="inferred from homology"/>
<dbReference type="AlphaFoldDB" id="A0A0H4QJN6"/>
<dbReference type="SUPFAM" id="SSF53850">
    <property type="entry name" value="Periplasmic binding protein-like II"/>
    <property type="match status" value="1"/>
</dbReference>
<keyword evidence="3 5" id="KW-0732">Signal</keyword>
<evidence type="ECO:0000256" key="5">
    <source>
        <dbReference type="SAM" id="SignalP"/>
    </source>
</evidence>
<organism evidence="7 8">
    <name type="scientific">Companilactobacillus ginsenosidimutans</name>
    <dbReference type="NCBI Taxonomy" id="1007676"/>
    <lineage>
        <taxon>Bacteria</taxon>
        <taxon>Bacillati</taxon>
        <taxon>Bacillota</taxon>
        <taxon>Bacilli</taxon>
        <taxon>Lactobacillales</taxon>
        <taxon>Lactobacillaceae</taxon>
        <taxon>Companilactobacillus</taxon>
    </lineage>
</organism>
<dbReference type="Proteomes" id="UP000036106">
    <property type="component" value="Chromosome"/>
</dbReference>
<feature type="domain" description="Solute-binding protein family 3/N-terminal" evidence="6">
    <location>
        <begin position="34"/>
        <end position="255"/>
    </location>
</feature>
<gene>
    <name evidence="7" type="ORF">ABM34_11755</name>
</gene>
<evidence type="ECO:0000256" key="3">
    <source>
        <dbReference type="ARBA" id="ARBA00022729"/>
    </source>
</evidence>
<name>A0A0H4QJN6_9LACO</name>
<comment type="similarity">
    <text evidence="2 4">Belongs to the bacterial solute-binding protein 3 family.</text>
</comment>
<dbReference type="PANTHER" id="PTHR35936">
    <property type="entry name" value="MEMBRANE-BOUND LYTIC MUREIN TRANSGLYCOSYLASE F"/>
    <property type="match status" value="1"/>
</dbReference>
<dbReference type="Gene3D" id="3.40.190.10">
    <property type="entry name" value="Periplasmic binding protein-like II"/>
    <property type="match status" value="2"/>
</dbReference>
<reference evidence="8" key="1">
    <citation type="submission" date="2015-07" db="EMBL/GenBank/DDBJ databases">
        <title>Lactobacillus ginsenosidimutans/EMML 3141/ whole genome sequencing.</title>
        <authorList>
            <person name="Kim M.K."/>
            <person name="Im W.-T."/>
            <person name="Srinivasan S."/>
            <person name="Lee J.-J."/>
        </authorList>
    </citation>
    <scope>NUCLEOTIDE SEQUENCE [LARGE SCALE GENOMIC DNA]</scope>
    <source>
        <strain evidence="8">EMML 3041</strain>
    </source>
</reference>
<dbReference type="GO" id="GO:0030313">
    <property type="term" value="C:cell envelope"/>
    <property type="evidence" value="ECO:0007669"/>
    <property type="project" value="UniProtKB-SubCell"/>
</dbReference>
<dbReference type="PROSITE" id="PS51257">
    <property type="entry name" value="PROKAR_LIPOPROTEIN"/>
    <property type="match status" value="1"/>
</dbReference>
<evidence type="ECO:0000259" key="6">
    <source>
        <dbReference type="SMART" id="SM00062"/>
    </source>
</evidence>
<dbReference type="OrthoDB" id="8613538at2"/>
<dbReference type="PANTHER" id="PTHR35936:SF35">
    <property type="entry name" value="L-CYSTINE-BINDING PROTEIN TCYJ"/>
    <property type="match status" value="1"/>
</dbReference>
<evidence type="ECO:0000256" key="4">
    <source>
        <dbReference type="RuleBase" id="RU003744"/>
    </source>
</evidence>
<comment type="subcellular location">
    <subcellularLocation>
        <location evidence="1">Cell envelope</location>
    </subcellularLocation>
</comment>
<dbReference type="InterPro" id="IPR001638">
    <property type="entry name" value="Solute-binding_3/MltF_N"/>
</dbReference>
<dbReference type="PATRIC" id="fig|1007676.4.peg.2377"/>
<dbReference type="STRING" id="1007676.ABM34_11755"/>
<evidence type="ECO:0000313" key="7">
    <source>
        <dbReference type="EMBL" id="AKP68142.1"/>
    </source>
</evidence>
<evidence type="ECO:0000256" key="2">
    <source>
        <dbReference type="ARBA" id="ARBA00010333"/>
    </source>
</evidence>
<feature type="chain" id="PRO_5038573236" evidence="5">
    <location>
        <begin position="26"/>
        <end position="258"/>
    </location>
</feature>
<dbReference type="RefSeq" id="WP_048705957.1">
    <property type="nucleotide sequence ID" value="NZ_CP012034.1"/>
</dbReference>
<keyword evidence="8" id="KW-1185">Reference proteome</keyword>
<dbReference type="SMART" id="SM00062">
    <property type="entry name" value="PBPb"/>
    <property type="match status" value="1"/>
</dbReference>
<accession>A0A0H4QJN6</accession>
<dbReference type="EMBL" id="CP012034">
    <property type="protein sequence ID" value="AKP68142.1"/>
    <property type="molecule type" value="Genomic_DNA"/>
</dbReference>
<protein>
    <submittedName>
        <fullName evidence="7">Amino acid ABC transporter substrate-binding protein</fullName>
    </submittedName>
</protein>
<evidence type="ECO:0000313" key="8">
    <source>
        <dbReference type="Proteomes" id="UP000036106"/>
    </source>
</evidence>
<dbReference type="Pfam" id="PF00497">
    <property type="entry name" value="SBP_bac_3"/>
    <property type="match status" value="1"/>
</dbReference>
<dbReference type="InterPro" id="IPR018313">
    <property type="entry name" value="SBP_3_CS"/>
</dbReference>
<feature type="signal peptide" evidence="5">
    <location>
        <begin position="1"/>
        <end position="25"/>
    </location>
</feature>
<sequence>MKKRVALLLTMVAAFVLILTGCSNSSNETKTKGTLTIGLEGTYAPYSYRENGKLTGYEVEFGKALAKEMGLKAKFVPTKWDSLIAGLNSKTFDVVINNVGETKDRQKHYIFAKPYVASKSVLITKDGDSKVKSVDDLKGVKMAEGTGTDNYNKAKKFGANIVPSPDFATTMSMIKQGRVQATINSHEAFLTWAKDNKDSGLKAKVIPTNKIPNTKIAPIFNKDSTKLRDKVNKAEDKLRKDGTLKRLSIKYFGEDISK</sequence>